<dbReference type="GO" id="GO:0016020">
    <property type="term" value="C:membrane"/>
    <property type="evidence" value="ECO:0007669"/>
    <property type="project" value="UniProtKB-SubCell"/>
</dbReference>
<feature type="transmembrane region" description="Helical" evidence="6">
    <location>
        <begin position="292"/>
        <end position="312"/>
    </location>
</feature>
<proteinExistence type="predicted"/>
<name>A0A1H2AID3_9BRAD</name>
<organism evidence="7 8">
    <name type="scientific">Bradyrhizobium canariense</name>
    <dbReference type="NCBI Taxonomy" id="255045"/>
    <lineage>
        <taxon>Bacteria</taxon>
        <taxon>Pseudomonadati</taxon>
        <taxon>Pseudomonadota</taxon>
        <taxon>Alphaproteobacteria</taxon>
        <taxon>Hyphomicrobiales</taxon>
        <taxon>Nitrobacteraceae</taxon>
        <taxon>Bradyrhizobium</taxon>
    </lineage>
</organism>
<keyword evidence="5 6" id="KW-0472">Membrane</keyword>
<keyword evidence="8" id="KW-1185">Reference proteome</keyword>
<feature type="transmembrane region" description="Helical" evidence="6">
    <location>
        <begin position="517"/>
        <end position="538"/>
    </location>
</feature>
<feature type="transmembrane region" description="Helical" evidence="6">
    <location>
        <begin position="397"/>
        <end position="417"/>
    </location>
</feature>
<comment type="subcellular location">
    <subcellularLocation>
        <location evidence="1">Membrane</location>
        <topology evidence="1">Multi-pass membrane protein</topology>
    </subcellularLocation>
</comment>
<evidence type="ECO:0008006" key="9">
    <source>
        <dbReference type="Google" id="ProtNLM"/>
    </source>
</evidence>
<feature type="transmembrane region" description="Helical" evidence="6">
    <location>
        <begin position="196"/>
        <end position="217"/>
    </location>
</feature>
<feature type="transmembrane region" description="Helical" evidence="6">
    <location>
        <begin position="40"/>
        <end position="59"/>
    </location>
</feature>
<evidence type="ECO:0000256" key="5">
    <source>
        <dbReference type="ARBA" id="ARBA00023136"/>
    </source>
</evidence>
<dbReference type="EMBL" id="LT629750">
    <property type="protein sequence ID" value="SDT45522.1"/>
    <property type="molecule type" value="Genomic_DNA"/>
</dbReference>
<feature type="transmembrane region" description="Helical" evidence="6">
    <location>
        <begin position="103"/>
        <end position="126"/>
    </location>
</feature>
<dbReference type="InterPro" id="IPR036259">
    <property type="entry name" value="MFS_trans_sf"/>
</dbReference>
<reference evidence="8" key="1">
    <citation type="submission" date="2016-10" db="EMBL/GenBank/DDBJ databases">
        <authorList>
            <person name="Varghese N."/>
            <person name="Submissions S."/>
        </authorList>
    </citation>
    <scope>NUCLEOTIDE SEQUENCE [LARGE SCALE GENOMIC DNA]</scope>
    <source>
        <strain evidence="8">GAS369</strain>
    </source>
</reference>
<evidence type="ECO:0000256" key="4">
    <source>
        <dbReference type="ARBA" id="ARBA00022989"/>
    </source>
</evidence>
<evidence type="ECO:0000313" key="7">
    <source>
        <dbReference type="EMBL" id="SDT45522.1"/>
    </source>
</evidence>
<dbReference type="AlphaFoldDB" id="A0A1H2AID3"/>
<feature type="transmembrane region" description="Helical" evidence="6">
    <location>
        <begin position="71"/>
        <end position="91"/>
    </location>
</feature>
<evidence type="ECO:0000313" key="8">
    <source>
        <dbReference type="Proteomes" id="UP000243904"/>
    </source>
</evidence>
<keyword evidence="3 6" id="KW-0812">Transmembrane</keyword>
<evidence type="ECO:0000256" key="1">
    <source>
        <dbReference type="ARBA" id="ARBA00004141"/>
    </source>
</evidence>
<evidence type="ECO:0000256" key="6">
    <source>
        <dbReference type="SAM" id="Phobius"/>
    </source>
</evidence>
<feature type="transmembrane region" description="Helical" evidence="6">
    <location>
        <begin position="332"/>
        <end position="353"/>
    </location>
</feature>
<feature type="transmembrane region" description="Helical" evidence="6">
    <location>
        <begin position="261"/>
        <end position="280"/>
    </location>
</feature>
<feature type="transmembrane region" description="Helical" evidence="6">
    <location>
        <begin position="360"/>
        <end position="377"/>
    </location>
</feature>
<feature type="transmembrane region" description="Helical" evidence="6">
    <location>
        <begin position="424"/>
        <end position="446"/>
    </location>
</feature>
<feature type="transmembrane region" description="Helical" evidence="6">
    <location>
        <begin position="132"/>
        <end position="153"/>
    </location>
</feature>
<protein>
    <recommendedName>
        <fullName evidence="9">MFS transporter</fullName>
    </recommendedName>
</protein>
<accession>A0A1H2AID3</accession>
<keyword evidence="2" id="KW-0813">Transport</keyword>
<dbReference type="Proteomes" id="UP000243904">
    <property type="component" value="Chromosome I"/>
</dbReference>
<dbReference type="PANTHER" id="PTHR42718:SF9">
    <property type="entry name" value="MAJOR FACILITATOR SUPERFAMILY MULTIDRUG TRANSPORTER MFSC"/>
    <property type="match status" value="1"/>
</dbReference>
<dbReference type="Gene3D" id="1.20.1250.20">
    <property type="entry name" value="MFS general substrate transporter like domains"/>
    <property type="match status" value="1"/>
</dbReference>
<evidence type="ECO:0000256" key="3">
    <source>
        <dbReference type="ARBA" id="ARBA00022692"/>
    </source>
</evidence>
<keyword evidence="4 6" id="KW-1133">Transmembrane helix</keyword>
<feature type="transmembrane region" description="Helical" evidence="6">
    <location>
        <begin position="229"/>
        <end position="255"/>
    </location>
</feature>
<evidence type="ECO:0000256" key="2">
    <source>
        <dbReference type="ARBA" id="ARBA00022448"/>
    </source>
</evidence>
<feature type="transmembrane region" description="Helical" evidence="6">
    <location>
        <begin position="165"/>
        <end position="184"/>
    </location>
</feature>
<dbReference type="SUPFAM" id="SSF103473">
    <property type="entry name" value="MFS general substrate transporter"/>
    <property type="match status" value="1"/>
</dbReference>
<dbReference type="PANTHER" id="PTHR42718">
    <property type="entry name" value="MAJOR FACILITATOR SUPERFAMILY MULTIDRUG TRANSPORTER MFSC"/>
    <property type="match status" value="1"/>
</dbReference>
<sequence length="552" mass="58672">MGRDVTEERLANTNYQFAPDEAPTFPGSPFAPRHNPWRRVGYAATGTLVGIATSFPNALTSVNVGTISGSLGLYVAQASWLPAIFYAMNASGNLTLVKARIQFGIPAVTYAILICYSAVAVAQIAIPSFGMAVLVRAVNGLMGAALVSLSVYYFLQVFPAKVRPLALLFGVSLPQLGSPLARLVPVELLAVDHWQGLHLIELAVGLCVLTSISLFPLPPSQRSRAFERLDFLTIACVVSAMLLSCAVLGLGRVLWWTDTPWLGWMLIAAVPLFMLAAAIETTRQNPLVHFEWLGTIGMLRFAAIALLVRLALAEQTFGSVGLLFSGGLNNDQLHTLFWIVILAMALGLVTAALTLSEQRIPYQVIAAAVLIAIGALMDSQATSLTRPPQLYLSQALIGFGTTLFVGPALLFGFLQLIRKGPDHLITLVVLFSITQNVGALAGSAVVGSYQVIQIHAHAAALSEDLLASNPQVLDRLQSGARALSPVIVDPSLGGAEGASLLGNSLMQQASILAFNDVFRLLALLAFGTALYVGWLVVLRSIRGGSNVKRIAA</sequence>
<gene>
    <name evidence="7" type="ORF">SAMN05444158_6174</name>
</gene>